<proteinExistence type="predicted"/>
<dbReference type="Proteomes" id="UP001244341">
    <property type="component" value="Chromosome 4b"/>
</dbReference>
<evidence type="ECO:0000313" key="3">
    <source>
        <dbReference type="Proteomes" id="UP001244341"/>
    </source>
</evidence>
<organism evidence="2 3">
    <name type="scientific">Tetradesmus obliquus</name>
    <name type="common">Green alga</name>
    <name type="synonym">Acutodesmus obliquus</name>
    <dbReference type="NCBI Taxonomy" id="3088"/>
    <lineage>
        <taxon>Eukaryota</taxon>
        <taxon>Viridiplantae</taxon>
        <taxon>Chlorophyta</taxon>
        <taxon>core chlorophytes</taxon>
        <taxon>Chlorophyceae</taxon>
        <taxon>CS clade</taxon>
        <taxon>Sphaeropleales</taxon>
        <taxon>Scenedesmaceae</taxon>
        <taxon>Tetradesmus</taxon>
    </lineage>
</organism>
<keyword evidence="1" id="KW-0472">Membrane</keyword>
<dbReference type="SUPFAM" id="SSF53474">
    <property type="entry name" value="alpha/beta-Hydrolases"/>
    <property type="match status" value="1"/>
</dbReference>
<gene>
    <name evidence="2" type="ORF">OEZ85_006672</name>
</gene>
<accession>A0ABY8U060</accession>
<name>A0ABY8U060_TETOB</name>
<protein>
    <recommendedName>
        <fullName evidence="4">1-alkyl-2-acetylglycerophosphocholine esterase</fullName>
    </recommendedName>
</protein>
<feature type="transmembrane region" description="Helical" evidence="1">
    <location>
        <begin position="644"/>
        <end position="663"/>
    </location>
</feature>
<feature type="transmembrane region" description="Helical" evidence="1">
    <location>
        <begin position="540"/>
        <end position="559"/>
    </location>
</feature>
<evidence type="ECO:0000256" key="1">
    <source>
        <dbReference type="SAM" id="Phobius"/>
    </source>
</evidence>
<dbReference type="EMBL" id="CP126211">
    <property type="protein sequence ID" value="WIA13068.1"/>
    <property type="molecule type" value="Genomic_DNA"/>
</dbReference>
<reference evidence="2 3" key="1">
    <citation type="submission" date="2023-05" db="EMBL/GenBank/DDBJ databases">
        <title>A 100% complete, gapless, phased diploid assembly of the Scenedesmus obliquus UTEX 3031 genome.</title>
        <authorList>
            <person name="Biondi T.C."/>
            <person name="Hanschen E.R."/>
            <person name="Kwon T."/>
            <person name="Eng W."/>
            <person name="Kruse C.P.S."/>
            <person name="Koehler S.I."/>
            <person name="Kunde Y."/>
            <person name="Gleasner C.D."/>
            <person name="You Mak K.T."/>
            <person name="Polle J."/>
            <person name="Hovde B.T."/>
            <person name="Starkenburg S.R."/>
        </authorList>
    </citation>
    <scope>NUCLEOTIDE SEQUENCE [LARGE SCALE GENOMIC DNA]</scope>
    <source>
        <strain evidence="2 3">DOE0152z</strain>
    </source>
</reference>
<evidence type="ECO:0008006" key="4">
    <source>
        <dbReference type="Google" id="ProtNLM"/>
    </source>
</evidence>
<dbReference type="InterPro" id="IPR029058">
    <property type="entry name" value="AB_hydrolase_fold"/>
</dbReference>
<evidence type="ECO:0000313" key="2">
    <source>
        <dbReference type="EMBL" id="WIA13068.1"/>
    </source>
</evidence>
<sequence>MTVQHTSFPFSFSSSETTQHIIYTMIAQQQLRCTRSAVGLTGGSPARVPAAGACKPRTCIVRRAVVGAGLLSSDEGYIKPDATVPLPDLKGTYLTDKAAQELSPVISQAPPRQALVDIYYPAAAAAGGSKPTGAVIFAHAFVQPSYSYPAVIKQLQSAGYVVVAPTTDVFDIIGRDVGLKFDQKRADVKMQSTLQSALIIDILRTHQMLQEDVRFAAVQEVVFMGHSLGGACSIIAAAKVQSDKIRGVAVMSPEVREMQKTPVNDDIWLLNGDADSLRAAMEFFKHEFPADTPLALISSKRDSIARPEDLKRLFVVATEARQGEDVALFSIDGNHFGYENELDLPNRINFDGAKVKLGPLSFGLGWADKPFQGLVNAVNKSIVPVFEWLQYKAYFLSPILGNSPLQEPENLQVLSLALDKIYARQALATVVLDGSIALQTQPTPQEVARVLKTEPADNTTPQSWLNALLGTYAGLQLLNSFVAFNLLQESYGGFETRLGLVILASLSFNLFYENSLLVAGRSIGGSSSSGMQLLQELSKWRFLAHSGAPLALIAGLNMAGRAGVEWAANPYWEGLIGLLILAVVGVSSVRNSFFLEITPVWNRGILRFSYAPGAADFTKIIPVIVTTLVLVILGWQSYQRDAELLPFFVGPLVAFVLNALPASKDGETGNKLPPQFVLGNGGEVALFAGMVATEVLLHMQGK</sequence>
<feature type="transmembrane region" description="Helical" evidence="1">
    <location>
        <begin position="675"/>
        <end position="697"/>
    </location>
</feature>
<keyword evidence="1" id="KW-0812">Transmembrane</keyword>
<dbReference type="Gene3D" id="3.40.50.1820">
    <property type="entry name" value="alpha/beta hydrolase"/>
    <property type="match status" value="1"/>
</dbReference>
<feature type="transmembrane region" description="Helical" evidence="1">
    <location>
        <begin position="571"/>
        <end position="589"/>
    </location>
</feature>
<feature type="transmembrane region" description="Helical" evidence="1">
    <location>
        <begin position="609"/>
        <end position="632"/>
    </location>
</feature>
<keyword evidence="1" id="KW-1133">Transmembrane helix</keyword>
<keyword evidence="3" id="KW-1185">Reference proteome</keyword>